<dbReference type="Pfam" id="PF03668">
    <property type="entry name" value="RapZ-like_N"/>
    <property type="match status" value="1"/>
</dbReference>
<evidence type="ECO:0000313" key="8">
    <source>
        <dbReference type="Proteomes" id="UP000199392"/>
    </source>
</evidence>
<dbReference type="InterPro" id="IPR053930">
    <property type="entry name" value="RapZ-like_N"/>
</dbReference>
<feature type="domain" description="RapZ-like N-terminal" evidence="5">
    <location>
        <begin position="10"/>
        <end position="164"/>
    </location>
</feature>
<feature type="domain" description="RapZ C-terminal" evidence="6">
    <location>
        <begin position="169"/>
        <end position="288"/>
    </location>
</feature>
<dbReference type="PIRSF" id="PIRSF005052">
    <property type="entry name" value="P-loopkin"/>
    <property type="match status" value="1"/>
</dbReference>
<dbReference type="EMBL" id="FOZW01000007">
    <property type="protein sequence ID" value="SFS98532.1"/>
    <property type="molecule type" value="Genomic_DNA"/>
</dbReference>
<dbReference type="InterPro" id="IPR053931">
    <property type="entry name" value="RapZ_C"/>
</dbReference>
<feature type="binding site" evidence="4">
    <location>
        <begin position="63"/>
        <end position="66"/>
    </location>
    <ligand>
        <name>GTP</name>
        <dbReference type="ChEBI" id="CHEBI:37565"/>
    </ligand>
</feature>
<dbReference type="PANTHER" id="PTHR30448">
    <property type="entry name" value="RNASE ADAPTER PROTEIN RAPZ"/>
    <property type="match status" value="1"/>
</dbReference>
<accession>A0A1I6UAT5</accession>
<dbReference type="Proteomes" id="UP000199392">
    <property type="component" value="Unassembled WGS sequence"/>
</dbReference>
<dbReference type="NCBIfam" id="NF003828">
    <property type="entry name" value="PRK05416.1"/>
    <property type="match status" value="1"/>
</dbReference>
<dbReference type="STRING" id="311180.SAMN04488050_107296"/>
<dbReference type="RefSeq" id="WP_092426123.1">
    <property type="nucleotide sequence ID" value="NZ_FNCL01000007.1"/>
</dbReference>
<name>A0A1I6UAT5_9RHOB</name>
<gene>
    <name evidence="7" type="ORF">SAMN04488050_107296</name>
</gene>
<keyword evidence="8" id="KW-1185">Reference proteome</keyword>
<sequence>MDDSPKAPQHVVLVTGPSGAGRSTAINALEDFGFEAIDNIPLGLIPRLLEGPTLDRPLALGVDIRNRDFTVEGLLELQAALTCQPQISPQLLYLDAAPTVLARRYSETRRRHPLAPDSAYTEGITRELALLEQARAAADILIDTSEMSPHELRAQLAIWFAGEQAQQLAVSVESFSYKRGLPQGLDMVFDCRFLDNPHWVPELRPLTGLDTPVQTHVESDPRFAPFLQKVIDLAVFLLPACTDEGKAHLSFGFGCTGGQHRSVTVTETVARALAEQGWQVSTRHRELERRGLAAKGVATGLDERSQA</sequence>
<keyword evidence="2 4" id="KW-0067">ATP-binding</keyword>
<protein>
    <submittedName>
        <fullName evidence="7">UPF0042 nucleotide-binding protein</fullName>
    </submittedName>
</protein>
<dbReference type="InterPro" id="IPR027417">
    <property type="entry name" value="P-loop_NTPase"/>
</dbReference>
<dbReference type="AlphaFoldDB" id="A0A1I6UAT5"/>
<reference evidence="8" key="1">
    <citation type="submission" date="2016-10" db="EMBL/GenBank/DDBJ databases">
        <authorList>
            <person name="Varghese N."/>
            <person name="Submissions S."/>
        </authorList>
    </citation>
    <scope>NUCLEOTIDE SEQUENCE [LARGE SCALE GENOMIC DNA]</scope>
    <source>
        <strain evidence="8">DSM 26894</strain>
    </source>
</reference>
<keyword evidence="3 4" id="KW-0342">GTP-binding</keyword>
<dbReference type="PANTHER" id="PTHR30448:SF0">
    <property type="entry name" value="RNASE ADAPTER PROTEIN RAPZ"/>
    <property type="match status" value="1"/>
</dbReference>
<proteinExistence type="inferred from homology"/>
<evidence type="ECO:0000256" key="1">
    <source>
        <dbReference type="ARBA" id="ARBA00022741"/>
    </source>
</evidence>
<dbReference type="Pfam" id="PF22740">
    <property type="entry name" value="PapZ_C"/>
    <property type="match status" value="1"/>
</dbReference>
<dbReference type="HAMAP" id="MF_00636">
    <property type="entry name" value="RapZ_like"/>
    <property type="match status" value="1"/>
</dbReference>
<evidence type="ECO:0000256" key="4">
    <source>
        <dbReference type="HAMAP-Rule" id="MF_00636"/>
    </source>
</evidence>
<dbReference type="Gene3D" id="3.40.50.300">
    <property type="entry name" value="P-loop containing nucleotide triphosphate hydrolases"/>
    <property type="match status" value="1"/>
</dbReference>
<dbReference type="InterPro" id="IPR005337">
    <property type="entry name" value="RapZ-like"/>
</dbReference>
<dbReference type="GO" id="GO:0005524">
    <property type="term" value="F:ATP binding"/>
    <property type="evidence" value="ECO:0007669"/>
    <property type="project" value="UniProtKB-UniRule"/>
</dbReference>
<evidence type="ECO:0000256" key="2">
    <source>
        <dbReference type="ARBA" id="ARBA00022840"/>
    </source>
</evidence>
<organism evidence="7 8">
    <name type="scientific">Alloyangia pacifica</name>
    <dbReference type="NCBI Taxonomy" id="311180"/>
    <lineage>
        <taxon>Bacteria</taxon>
        <taxon>Pseudomonadati</taxon>
        <taxon>Pseudomonadota</taxon>
        <taxon>Alphaproteobacteria</taxon>
        <taxon>Rhodobacterales</taxon>
        <taxon>Roseobacteraceae</taxon>
        <taxon>Alloyangia</taxon>
    </lineage>
</organism>
<evidence type="ECO:0000259" key="5">
    <source>
        <dbReference type="Pfam" id="PF03668"/>
    </source>
</evidence>
<feature type="binding site" evidence="4">
    <location>
        <begin position="16"/>
        <end position="23"/>
    </location>
    <ligand>
        <name>ATP</name>
        <dbReference type="ChEBI" id="CHEBI:30616"/>
    </ligand>
</feature>
<dbReference type="SUPFAM" id="SSF52540">
    <property type="entry name" value="P-loop containing nucleoside triphosphate hydrolases"/>
    <property type="match status" value="1"/>
</dbReference>
<keyword evidence="1 4" id="KW-0547">Nucleotide-binding</keyword>
<dbReference type="OrthoDB" id="9784461at2"/>
<dbReference type="GO" id="GO:0005525">
    <property type="term" value="F:GTP binding"/>
    <property type="evidence" value="ECO:0007669"/>
    <property type="project" value="UniProtKB-UniRule"/>
</dbReference>
<evidence type="ECO:0000313" key="7">
    <source>
        <dbReference type="EMBL" id="SFS98532.1"/>
    </source>
</evidence>
<evidence type="ECO:0000256" key="3">
    <source>
        <dbReference type="ARBA" id="ARBA00023134"/>
    </source>
</evidence>
<evidence type="ECO:0000259" key="6">
    <source>
        <dbReference type="Pfam" id="PF22740"/>
    </source>
</evidence>